<reference evidence="2" key="1">
    <citation type="submission" date="2023-06" db="EMBL/GenBank/DDBJ databases">
        <title>Genomic analysis of the entomopathogenic nematode Steinernema hermaphroditum.</title>
        <authorList>
            <person name="Schwarz E.M."/>
            <person name="Heppert J.K."/>
            <person name="Baniya A."/>
            <person name="Schwartz H.T."/>
            <person name="Tan C.-H."/>
            <person name="Antoshechkin I."/>
            <person name="Sternberg P.W."/>
            <person name="Goodrich-Blair H."/>
            <person name="Dillman A.R."/>
        </authorList>
    </citation>
    <scope>NUCLEOTIDE SEQUENCE</scope>
    <source>
        <strain evidence="2">PS9179</strain>
        <tissue evidence="2">Whole animal</tissue>
    </source>
</reference>
<accession>A0AA39HB65</accession>
<feature type="transmembrane region" description="Helical" evidence="1">
    <location>
        <begin position="12"/>
        <end position="33"/>
    </location>
</feature>
<keyword evidence="1" id="KW-0812">Transmembrane</keyword>
<keyword evidence="3" id="KW-1185">Reference proteome</keyword>
<keyword evidence="1" id="KW-0472">Membrane</keyword>
<dbReference type="EMBL" id="JAUCMV010000004">
    <property type="protein sequence ID" value="KAK0401484.1"/>
    <property type="molecule type" value="Genomic_DNA"/>
</dbReference>
<organism evidence="2 3">
    <name type="scientific">Steinernema hermaphroditum</name>
    <dbReference type="NCBI Taxonomy" id="289476"/>
    <lineage>
        <taxon>Eukaryota</taxon>
        <taxon>Metazoa</taxon>
        <taxon>Ecdysozoa</taxon>
        <taxon>Nematoda</taxon>
        <taxon>Chromadorea</taxon>
        <taxon>Rhabditida</taxon>
        <taxon>Tylenchina</taxon>
        <taxon>Panagrolaimomorpha</taxon>
        <taxon>Strongyloidoidea</taxon>
        <taxon>Steinernematidae</taxon>
        <taxon>Steinernema</taxon>
    </lineage>
</organism>
<comment type="caution">
    <text evidence="2">The sequence shown here is derived from an EMBL/GenBank/DDBJ whole genome shotgun (WGS) entry which is preliminary data.</text>
</comment>
<evidence type="ECO:0000256" key="1">
    <source>
        <dbReference type="SAM" id="Phobius"/>
    </source>
</evidence>
<evidence type="ECO:0000313" key="2">
    <source>
        <dbReference type="EMBL" id="KAK0401484.1"/>
    </source>
</evidence>
<evidence type="ECO:0000313" key="3">
    <source>
        <dbReference type="Proteomes" id="UP001175271"/>
    </source>
</evidence>
<keyword evidence="1" id="KW-1133">Transmembrane helix</keyword>
<protein>
    <submittedName>
        <fullName evidence="2">Uncharacterized protein</fullName>
    </submittedName>
</protein>
<dbReference type="AlphaFoldDB" id="A0AA39HB65"/>
<gene>
    <name evidence="2" type="ORF">QR680_015813</name>
</gene>
<dbReference type="Proteomes" id="UP001175271">
    <property type="component" value="Unassembled WGS sequence"/>
</dbReference>
<proteinExistence type="predicted"/>
<name>A0AA39HB65_9BILA</name>
<feature type="transmembrane region" description="Helical" evidence="1">
    <location>
        <begin position="45"/>
        <end position="66"/>
    </location>
</feature>
<sequence>MISRCTQLANTIVAYQIALEMLFWMAPSILKVVTEQGLGIDITLSYGPVTLTSFMVYVMSCSVLYWSKLRAKKVGSPENT</sequence>